<name>A0ABT7JE71_9DEIO</name>
<protein>
    <submittedName>
        <fullName evidence="1">2'-5' RNA ligase family protein</fullName>
    </submittedName>
</protein>
<evidence type="ECO:0000313" key="2">
    <source>
        <dbReference type="Proteomes" id="UP001302059"/>
    </source>
</evidence>
<dbReference type="SUPFAM" id="SSF55144">
    <property type="entry name" value="LigT-like"/>
    <property type="match status" value="1"/>
</dbReference>
<dbReference type="Proteomes" id="UP001302059">
    <property type="component" value="Unassembled WGS sequence"/>
</dbReference>
<comment type="caution">
    <text evidence="1">The sequence shown here is derived from an EMBL/GenBank/DDBJ whole genome shotgun (WGS) entry which is preliminary data.</text>
</comment>
<sequence length="184" mass="19858">MTGPENAHANASFLLGVRPPPGLGTRMDAFRTRLGLRESAAHVTVKARSGLGPELRWWEAARTVVAASAPVRLNVGGPQAFRNGTAVYLGVTSPDVVALHLRLLDSLNPPQRFGYEGPQMTPHLTLALRRRGVDLGTVLEAARAEFADLKGQPLTFTAHEVWVMRKPGPGGLYVPWEAWPLGQG</sequence>
<reference evidence="1 2" key="1">
    <citation type="submission" date="2023-05" db="EMBL/GenBank/DDBJ databases">
        <authorList>
            <person name="Gao F."/>
        </authorList>
    </citation>
    <scope>NUCLEOTIDE SEQUENCE [LARGE SCALE GENOMIC DNA]</scope>
    <source>
        <strain evidence="1 2">MIMF12</strain>
    </source>
</reference>
<dbReference type="GO" id="GO:0016874">
    <property type="term" value="F:ligase activity"/>
    <property type="evidence" value="ECO:0007669"/>
    <property type="project" value="UniProtKB-KW"/>
</dbReference>
<proteinExistence type="predicted"/>
<keyword evidence="1" id="KW-0436">Ligase</keyword>
<accession>A0ABT7JE71</accession>
<organism evidence="1 2">
    <name type="scientific">Deinococcus rhizophilus</name>
    <dbReference type="NCBI Taxonomy" id="3049544"/>
    <lineage>
        <taxon>Bacteria</taxon>
        <taxon>Thermotogati</taxon>
        <taxon>Deinococcota</taxon>
        <taxon>Deinococci</taxon>
        <taxon>Deinococcales</taxon>
        <taxon>Deinococcaceae</taxon>
        <taxon>Deinococcus</taxon>
    </lineage>
</organism>
<dbReference type="Gene3D" id="3.90.1140.10">
    <property type="entry name" value="Cyclic phosphodiesterase"/>
    <property type="match status" value="1"/>
</dbReference>
<dbReference type="Pfam" id="PF13563">
    <property type="entry name" value="2_5_RNA_ligase2"/>
    <property type="match status" value="1"/>
</dbReference>
<evidence type="ECO:0000313" key="1">
    <source>
        <dbReference type="EMBL" id="MDL2343359.1"/>
    </source>
</evidence>
<keyword evidence="2" id="KW-1185">Reference proteome</keyword>
<dbReference type="InterPro" id="IPR009097">
    <property type="entry name" value="Cyclic_Pdiesterase"/>
</dbReference>
<dbReference type="RefSeq" id="WP_285521701.1">
    <property type="nucleotide sequence ID" value="NZ_JASNGB010000020.1"/>
</dbReference>
<dbReference type="EMBL" id="JASNGB010000020">
    <property type="protein sequence ID" value="MDL2343359.1"/>
    <property type="molecule type" value="Genomic_DNA"/>
</dbReference>
<gene>
    <name evidence="1" type="ORF">QOL99_04245</name>
</gene>